<dbReference type="Proteomes" id="UP000199126">
    <property type="component" value="Unassembled WGS sequence"/>
</dbReference>
<dbReference type="SUPFAM" id="SSF51126">
    <property type="entry name" value="Pectin lyase-like"/>
    <property type="match status" value="1"/>
</dbReference>
<evidence type="ECO:0000256" key="1">
    <source>
        <dbReference type="SAM" id="MobiDB-lite"/>
    </source>
</evidence>
<keyword evidence="4" id="KW-1185">Reference proteome</keyword>
<dbReference type="RefSeq" id="WP_089827918.1">
    <property type="nucleotide sequence ID" value="NZ_FODV01000032.1"/>
</dbReference>
<dbReference type="InterPro" id="IPR039448">
    <property type="entry name" value="Beta_helix"/>
</dbReference>
<proteinExistence type="predicted"/>
<protein>
    <submittedName>
        <fullName evidence="3">Right handed beta helix region</fullName>
    </submittedName>
</protein>
<dbReference type="SMART" id="SM00710">
    <property type="entry name" value="PbH1"/>
    <property type="match status" value="6"/>
</dbReference>
<feature type="domain" description="Right handed beta helix" evidence="2">
    <location>
        <begin position="237"/>
        <end position="364"/>
    </location>
</feature>
<dbReference type="Pfam" id="PF13229">
    <property type="entry name" value="Beta_helix"/>
    <property type="match status" value="1"/>
</dbReference>
<accession>A0A1H8WLW5</accession>
<feature type="region of interest" description="Disordered" evidence="1">
    <location>
        <begin position="1"/>
        <end position="21"/>
    </location>
</feature>
<dbReference type="EMBL" id="FODV01000032">
    <property type="protein sequence ID" value="SEP28078.1"/>
    <property type="molecule type" value="Genomic_DNA"/>
</dbReference>
<name>A0A1H8WLW5_9EURY</name>
<reference evidence="4" key="1">
    <citation type="submission" date="2016-10" db="EMBL/GenBank/DDBJ databases">
        <authorList>
            <person name="Varghese N."/>
            <person name="Submissions S."/>
        </authorList>
    </citation>
    <scope>NUCLEOTIDE SEQUENCE [LARGE SCALE GENOMIC DNA]</scope>
    <source>
        <strain evidence="4">CGMCC 1.10121</strain>
    </source>
</reference>
<dbReference type="InterPro" id="IPR012334">
    <property type="entry name" value="Pectin_lyas_fold"/>
</dbReference>
<dbReference type="OrthoDB" id="308872at2157"/>
<organism evidence="3 4">
    <name type="scientific">Halogranum amylolyticum</name>
    <dbReference type="NCBI Taxonomy" id="660520"/>
    <lineage>
        <taxon>Archaea</taxon>
        <taxon>Methanobacteriati</taxon>
        <taxon>Methanobacteriota</taxon>
        <taxon>Stenosarchaea group</taxon>
        <taxon>Halobacteria</taxon>
        <taxon>Halobacteriales</taxon>
        <taxon>Haloferacaceae</taxon>
    </lineage>
</organism>
<dbReference type="InterPro" id="IPR006626">
    <property type="entry name" value="PbH1"/>
</dbReference>
<dbReference type="InterPro" id="IPR011050">
    <property type="entry name" value="Pectin_lyase_fold/virulence"/>
</dbReference>
<evidence type="ECO:0000313" key="3">
    <source>
        <dbReference type="EMBL" id="SEP28078.1"/>
    </source>
</evidence>
<evidence type="ECO:0000259" key="2">
    <source>
        <dbReference type="Pfam" id="PF13229"/>
    </source>
</evidence>
<dbReference type="AlphaFoldDB" id="A0A1H8WLW5"/>
<dbReference type="Gene3D" id="2.160.20.10">
    <property type="entry name" value="Single-stranded right-handed beta-helix, Pectin lyase-like"/>
    <property type="match status" value="1"/>
</dbReference>
<sequence length="444" mass="47146">MAGKPLRKDSTDTRRLSRRKFVETTGAATVAGATGGVASAATERRDTDAVESVETAAVESVEPSVGSLGGRLIVGDGGYATITDAWAAAEDGDAVYVHSSYDAQQAGEEFPIVLNDEEKEVTLTGGHPSGSVIDAGDVDENVVEVLGRGHNDYRNSPAVQNLKIVGGNVGLRIRAAPYSSYKDIVFWDTNSHGVAVDEYSDETGHKGSFGVTFRNVIAWNCGGNGFRLDTDARPHSTSFFGCHSEFNDGYGVMLRGFSSRIYGGTIQNNGQYGVDARGGAGQLLSAVYFEGNGTRQTSPIDVYATGSAAGLTVDGCYFQGNFARDFENSHEQAYTAIALDGTIHTSVKNCTYRNYDSAFVLAISTTDLDVHCSSHCGLDETAFLEQRGDERTRSNGIVQETDLSSVDGTRRGDIGVHDGAGGSPWGLCLWNGSRWVSTMDGQGL</sequence>
<dbReference type="InterPro" id="IPR006311">
    <property type="entry name" value="TAT_signal"/>
</dbReference>
<gene>
    <name evidence="3" type="ORF">SAMN04487948_13215</name>
</gene>
<feature type="compositionally biased region" description="Basic and acidic residues" evidence="1">
    <location>
        <begin position="1"/>
        <end position="15"/>
    </location>
</feature>
<evidence type="ECO:0000313" key="4">
    <source>
        <dbReference type="Proteomes" id="UP000199126"/>
    </source>
</evidence>
<dbReference type="PROSITE" id="PS51318">
    <property type="entry name" value="TAT"/>
    <property type="match status" value="1"/>
</dbReference>